<protein>
    <submittedName>
        <fullName evidence="2">Gamma-butyrobetaine dioxygenase</fullName>
        <ecNumber evidence="2">1.14.11.1</ecNumber>
    </submittedName>
</protein>
<dbReference type="PANTHER" id="PTHR40202:SF1">
    <property type="entry name" value="HD DOMAIN-CONTAINING PROTEIN"/>
    <property type="match status" value="1"/>
</dbReference>
<accession>A0A853BAD9</accession>
<dbReference type="Proteomes" id="UP000549616">
    <property type="component" value="Unassembled WGS sequence"/>
</dbReference>
<comment type="caution">
    <text evidence="2">The sequence shown here is derived from an EMBL/GenBank/DDBJ whole genome shotgun (WGS) entry which is preliminary data.</text>
</comment>
<dbReference type="CDD" id="cd00077">
    <property type="entry name" value="HDc"/>
    <property type="match status" value="1"/>
</dbReference>
<proteinExistence type="predicted"/>
<dbReference type="Pfam" id="PF01966">
    <property type="entry name" value="HD"/>
    <property type="match status" value="1"/>
</dbReference>
<keyword evidence="2" id="KW-0223">Dioxygenase</keyword>
<dbReference type="EC" id="1.14.11.1" evidence="2"/>
<dbReference type="SUPFAM" id="SSF109604">
    <property type="entry name" value="HD-domain/PDEase-like"/>
    <property type="match status" value="1"/>
</dbReference>
<dbReference type="InterPro" id="IPR003607">
    <property type="entry name" value="HD/PDEase_dom"/>
</dbReference>
<dbReference type="EMBL" id="JACCFK010000001">
    <property type="protein sequence ID" value="NYI91376.1"/>
    <property type="molecule type" value="Genomic_DNA"/>
</dbReference>
<dbReference type="InterPro" id="IPR052567">
    <property type="entry name" value="OP_Dioxygenase"/>
</dbReference>
<gene>
    <name evidence="2" type="ORF">HNR02_004699</name>
</gene>
<evidence type="ECO:0000313" key="2">
    <source>
        <dbReference type="EMBL" id="NYI91376.1"/>
    </source>
</evidence>
<keyword evidence="3" id="KW-1185">Reference proteome</keyword>
<reference evidence="2 3" key="1">
    <citation type="submission" date="2020-07" db="EMBL/GenBank/DDBJ databases">
        <title>Sequencing the genomes of 1000 actinobacteria strains.</title>
        <authorList>
            <person name="Klenk H.-P."/>
        </authorList>
    </citation>
    <scope>NUCLEOTIDE SEQUENCE [LARGE SCALE GENOMIC DNA]</scope>
    <source>
        <strain evidence="2 3">DSM 104006</strain>
    </source>
</reference>
<organism evidence="2 3">
    <name type="scientific">Amycolatopsis endophytica</name>
    <dbReference type="NCBI Taxonomy" id="860233"/>
    <lineage>
        <taxon>Bacteria</taxon>
        <taxon>Bacillati</taxon>
        <taxon>Actinomycetota</taxon>
        <taxon>Actinomycetes</taxon>
        <taxon>Pseudonocardiales</taxon>
        <taxon>Pseudonocardiaceae</taxon>
        <taxon>Amycolatopsis</taxon>
    </lineage>
</organism>
<dbReference type="GO" id="GO:0008336">
    <property type="term" value="F:gamma-butyrobetaine dioxygenase activity"/>
    <property type="evidence" value="ECO:0007669"/>
    <property type="project" value="UniProtKB-EC"/>
</dbReference>
<name>A0A853BAD9_9PSEU</name>
<dbReference type="PANTHER" id="PTHR40202">
    <property type="match status" value="1"/>
</dbReference>
<dbReference type="RefSeq" id="WP_179775270.1">
    <property type="nucleotide sequence ID" value="NZ_JACCFK010000001.1"/>
</dbReference>
<dbReference type="InterPro" id="IPR006674">
    <property type="entry name" value="HD_domain"/>
</dbReference>
<evidence type="ECO:0000313" key="3">
    <source>
        <dbReference type="Proteomes" id="UP000549616"/>
    </source>
</evidence>
<dbReference type="Gene3D" id="1.10.3210.10">
    <property type="entry name" value="Hypothetical protein af1432"/>
    <property type="match status" value="1"/>
</dbReference>
<sequence length="178" mass="19347">MFTVEKTVEVLRALEGDYDGDEAVDQLAHALQTAELARAAGADDDVVAAALLHDIGRAPGVVEHYRGQPHEIAGADFCLRHVGERASYLVGQHVPAKRYLVVIDEAYAASLSPASQRSLIRQGGPMSAEEVTAFESHPWAAEAARLRRWDDAAKVPGARVHELAFYADVLRRVWLPAA</sequence>
<feature type="domain" description="HD" evidence="1">
    <location>
        <begin position="28"/>
        <end position="80"/>
    </location>
</feature>
<keyword evidence="2" id="KW-0560">Oxidoreductase</keyword>
<evidence type="ECO:0000259" key="1">
    <source>
        <dbReference type="Pfam" id="PF01966"/>
    </source>
</evidence>
<dbReference type="AlphaFoldDB" id="A0A853BAD9"/>